<dbReference type="PROSITE" id="PS50928">
    <property type="entry name" value="ABC_TM1"/>
    <property type="match status" value="1"/>
</dbReference>
<feature type="transmembrane region" description="Helical" evidence="7">
    <location>
        <begin position="189"/>
        <end position="214"/>
    </location>
</feature>
<evidence type="ECO:0000256" key="1">
    <source>
        <dbReference type="ARBA" id="ARBA00004651"/>
    </source>
</evidence>
<evidence type="ECO:0000259" key="8">
    <source>
        <dbReference type="PROSITE" id="PS50928"/>
    </source>
</evidence>
<comment type="similarity">
    <text evidence="7">Belongs to the binding-protein-dependent transport system permease family.</text>
</comment>
<dbReference type="GO" id="GO:0055085">
    <property type="term" value="P:transmembrane transport"/>
    <property type="evidence" value="ECO:0007669"/>
    <property type="project" value="InterPro"/>
</dbReference>
<dbReference type="PANTHER" id="PTHR43227:SF11">
    <property type="entry name" value="BLL4140 PROTEIN"/>
    <property type="match status" value="1"/>
</dbReference>
<evidence type="ECO:0000256" key="5">
    <source>
        <dbReference type="ARBA" id="ARBA00022989"/>
    </source>
</evidence>
<comment type="caution">
    <text evidence="9">The sequence shown here is derived from an EMBL/GenBank/DDBJ whole genome shotgun (WGS) entry which is preliminary data.</text>
</comment>
<keyword evidence="6 7" id="KW-0472">Membrane</keyword>
<dbReference type="OrthoDB" id="9785836at2"/>
<dbReference type="EMBL" id="QLUW01000001">
    <property type="protein sequence ID" value="RAP77216.1"/>
    <property type="molecule type" value="Genomic_DNA"/>
</dbReference>
<evidence type="ECO:0000313" key="10">
    <source>
        <dbReference type="Proteomes" id="UP000249260"/>
    </source>
</evidence>
<dbReference type="SUPFAM" id="SSF161098">
    <property type="entry name" value="MetI-like"/>
    <property type="match status" value="1"/>
</dbReference>
<feature type="transmembrane region" description="Helical" evidence="7">
    <location>
        <begin position="102"/>
        <end position="123"/>
    </location>
</feature>
<dbReference type="InterPro" id="IPR035906">
    <property type="entry name" value="MetI-like_sf"/>
</dbReference>
<feature type="transmembrane region" description="Helical" evidence="7">
    <location>
        <begin position="235"/>
        <end position="260"/>
    </location>
</feature>
<keyword evidence="3" id="KW-1003">Cell membrane</keyword>
<organism evidence="9 10">
    <name type="scientific">Paenibacillus montanisoli</name>
    <dbReference type="NCBI Taxonomy" id="2081970"/>
    <lineage>
        <taxon>Bacteria</taxon>
        <taxon>Bacillati</taxon>
        <taxon>Bacillota</taxon>
        <taxon>Bacilli</taxon>
        <taxon>Bacillales</taxon>
        <taxon>Paenibacillaceae</taxon>
        <taxon>Paenibacillus</taxon>
    </lineage>
</organism>
<dbReference type="InterPro" id="IPR050809">
    <property type="entry name" value="UgpAE/MalFG_permease"/>
</dbReference>
<dbReference type="RefSeq" id="WP_112880338.1">
    <property type="nucleotide sequence ID" value="NZ_QLUW01000001.1"/>
</dbReference>
<evidence type="ECO:0000313" key="9">
    <source>
        <dbReference type="EMBL" id="RAP77216.1"/>
    </source>
</evidence>
<dbReference type="AlphaFoldDB" id="A0A328UAZ1"/>
<feature type="domain" description="ABC transmembrane type-1" evidence="8">
    <location>
        <begin position="98"/>
        <end position="313"/>
    </location>
</feature>
<proteinExistence type="inferred from homology"/>
<dbReference type="CDD" id="cd06261">
    <property type="entry name" value="TM_PBP2"/>
    <property type="match status" value="1"/>
</dbReference>
<dbReference type="PANTHER" id="PTHR43227">
    <property type="entry name" value="BLL4140 PROTEIN"/>
    <property type="match status" value="1"/>
</dbReference>
<evidence type="ECO:0000256" key="6">
    <source>
        <dbReference type="ARBA" id="ARBA00023136"/>
    </source>
</evidence>
<protein>
    <submittedName>
        <fullName evidence="9">Sugar ABC transporter permease</fullName>
    </submittedName>
</protein>
<gene>
    <name evidence="9" type="ORF">DL346_01570</name>
</gene>
<keyword evidence="2 7" id="KW-0813">Transport</keyword>
<name>A0A328UAZ1_9BACL</name>
<evidence type="ECO:0000256" key="3">
    <source>
        <dbReference type="ARBA" id="ARBA00022475"/>
    </source>
</evidence>
<accession>A0A328UAZ1</accession>
<feature type="transmembrane region" description="Helical" evidence="7">
    <location>
        <begin position="292"/>
        <end position="313"/>
    </location>
</feature>
<feature type="transmembrane region" description="Helical" evidence="7">
    <location>
        <begin position="39"/>
        <end position="56"/>
    </location>
</feature>
<keyword evidence="4 7" id="KW-0812">Transmembrane</keyword>
<evidence type="ECO:0000256" key="4">
    <source>
        <dbReference type="ARBA" id="ARBA00022692"/>
    </source>
</evidence>
<reference evidence="9 10" key="1">
    <citation type="submission" date="2018-06" db="EMBL/GenBank/DDBJ databases">
        <title>Paenibacillus montanisoli sp. nov., isolated from mountain area soil.</title>
        <authorList>
            <person name="Wu M."/>
        </authorList>
    </citation>
    <scope>NUCLEOTIDE SEQUENCE [LARGE SCALE GENOMIC DNA]</scope>
    <source>
        <strain evidence="9 10">RA17</strain>
    </source>
</reference>
<keyword evidence="5 7" id="KW-1133">Transmembrane helix</keyword>
<evidence type="ECO:0000256" key="2">
    <source>
        <dbReference type="ARBA" id="ARBA00022448"/>
    </source>
</evidence>
<dbReference type="Gene3D" id="1.10.3720.10">
    <property type="entry name" value="MetI-like"/>
    <property type="match status" value="1"/>
</dbReference>
<feature type="transmembrane region" description="Helical" evidence="7">
    <location>
        <begin position="144"/>
        <end position="169"/>
    </location>
</feature>
<comment type="subcellular location">
    <subcellularLocation>
        <location evidence="1 7">Cell membrane</location>
        <topology evidence="1 7">Multi-pass membrane protein</topology>
    </subcellularLocation>
</comment>
<sequence length="326" mass="36815">MKQSVVTRLAASEPSDQLVIKKRSRVAETWTYVKRNYDLYLFILPVLVYFAIFHYIPMYGVQLAFRDYNPIDGILGSKWVGLEYFERFFNSAYFWTIIKNTVVISLYSLLIGFPAPLILALLLNQLPSQKYKRFIQTVTYAPHFISVVVIVGILMVFLSPSTGIVNTMITFFGGEPINFMAKPKLFSTLYVFSDIWQTAGWGAIIYLAALAAISPELHEAAMIDGATKLQRIRHIDIPGIMPTVIILLILSLGGVMSLGFEKVYLMQNQLNVSSSEIIATYVYKVGLQNGDFSFSTAVGLFNTVINFVLLVIVNRFAKRVSEHSLW</sequence>
<keyword evidence="10" id="KW-1185">Reference proteome</keyword>
<dbReference type="Pfam" id="PF00528">
    <property type="entry name" value="BPD_transp_1"/>
    <property type="match status" value="1"/>
</dbReference>
<dbReference type="Proteomes" id="UP000249260">
    <property type="component" value="Unassembled WGS sequence"/>
</dbReference>
<evidence type="ECO:0000256" key="7">
    <source>
        <dbReference type="RuleBase" id="RU363032"/>
    </source>
</evidence>
<dbReference type="InterPro" id="IPR000515">
    <property type="entry name" value="MetI-like"/>
</dbReference>
<dbReference type="GO" id="GO:0005886">
    <property type="term" value="C:plasma membrane"/>
    <property type="evidence" value="ECO:0007669"/>
    <property type="project" value="UniProtKB-SubCell"/>
</dbReference>